<protein>
    <submittedName>
        <fullName evidence="2">Uncharacterized protein</fullName>
    </submittedName>
</protein>
<evidence type="ECO:0000313" key="3">
    <source>
        <dbReference type="Proteomes" id="UP000242561"/>
    </source>
</evidence>
<dbReference type="KEGG" id="sphl:LPB140_08815"/>
<dbReference type="EMBL" id="CP018154">
    <property type="protein sequence ID" value="APG62873.1"/>
    <property type="molecule type" value="Genomic_DNA"/>
</dbReference>
<feature type="transmembrane region" description="Helical" evidence="1">
    <location>
        <begin position="46"/>
        <end position="64"/>
    </location>
</feature>
<keyword evidence="1" id="KW-1133">Transmembrane helix</keyword>
<keyword evidence="1" id="KW-0472">Membrane</keyword>
<evidence type="ECO:0000256" key="1">
    <source>
        <dbReference type="SAM" id="Phobius"/>
    </source>
</evidence>
<dbReference type="AlphaFoldDB" id="A0A1L3JCT4"/>
<keyword evidence="3" id="KW-1185">Reference proteome</keyword>
<organism evidence="2 3">
    <name type="scientific">Sphingorhabdus lutea</name>
    <dbReference type="NCBI Taxonomy" id="1913578"/>
    <lineage>
        <taxon>Bacteria</taxon>
        <taxon>Pseudomonadati</taxon>
        <taxon>Pseudomonadota</taxon>
        <taxon>Alphaproteobacteria</taxon>
        <taxon>Sphingomonadales</taxon>
        <taxon>Sphingomonadaceae</taxon>
        <taxon>Sphingorhabdus</taxon>
    </lineage>
</organism>
<name>A0A1L3JCT4_9SPHN</name>
<proteinExistence type="predicted"/>
<feature type="transmembrane region" description="Helical" evidence="1">
    <location>
        <begin position="76"/>
        <end position="104"/>
    </location>
</feature>
<accession>A0A1L3JCT4</accession>
<evidence type="ECO:0000313" key="2">
    <source>
        <dbReference type="EMBL" id="APG62873.1"/>
    </source>
</evidence>
<sequence>MQKAKETLSKIFGRGSVYAFAIAFIYLSLVYITTGVNYTKSGADNVVLVLLCPLILSMVLAGLLDPNAKLKYFDLVTRAGFVIVGAFTILCLIVNEALICIILISPLWLFLHFLGDIQENILHIVKDRAEAKNGTIT</sequence>
<reference evidence="2 3" key="1">
    <citation type="submission" date="2016-11" db="EMBL/GenBank/DDBJ databases">
        <title>Sphingorhabdus sp. LPB0140, isolated from marine environment.</title>
        <authorList>
            <person name="Kim E."/>
            <person name="Yi H."/>
        </authorList>
    </citation>
    <scope>NUCLEOTIDE SEQUENCE [LARGE SCALE GENOMIC DNA]</scope>
    <source>
        <strain evidence="2 3">LPB0140</strain>
    </source>
</reference>
<dbReference type="Proteomes" id="UP000242561">
    <property type="component" value="Chromosome"/>
</dbReference>
<gene>
    <name evidence="2" type="ORF">LPB140_08815</name>
</gene>
<feature type="transmembrane region" description="Helical" evidence="1">
    <location>
        <begin position="12"/>
        <end position="34"/>
    </location>
</feature>
<keyword evidence="1" id="KW-0812">Transmembrane</keyword>
<dbReference type="STRING" id="1913578.LPB140_08815"/>